<dbReference type="Proteomes" id="UP001152749">
    <property type="component" value="Chromosome"/>
</dbReference>
<name>A0A9W4X9X0_9FLAO</name>
<dbReference type="Pfam" id="PF13175">
    <property type="entry name" value="AAA_15"/>
    <property type="match status" value="1"/>
</dbReference>
<dbReference type="KEGG" id="fcs:TRV642_2231"/>
<evidence type="ECO:0000313" key="3">
    <source>
        <dbReference type="EMBL" id="CAI2767118.1"/>
    </source>
</evidence>
<protein>
    <submittedName>
        <fullName evidence="3">ATP-dependent endonuclease</fullName>
    </submittedName>
</protein>
<evidence type="ECO:0000313" key="4">
    <source>
        <dbReference type="Proteomes" id="UP001152749"/>
    </source>
</evidence>
<dbReference type="InterPro" id="IPR041685">
    <property type="entry name" value="AAA_GajA/Old/RecF-like"/>
</dbReference>
<dbReference type="Pfam" id="PF20469">
    <property type="entry name" value="OLD-like_TOPRIM"/>
    <property type="match status" value="1"/>
</dbReference>
<proteinExistence type="predicted"/>
<dbReference type="InterPro" id="IPR051396">
    <property type="entry name" value="Bact_Antivir_Def_Nuclease"/>
</dbReference>
<dbReference type="CDD" id="cd01026">
    <property type="entry name" value="TOPRIM_OLD"/>
    <property type="match status" value="1"/>
</dbReference>
<feature type="domain" description="OLD protein-like TOPRIM" evidence="2">
    <location>
        <begin position="440"/>
        <end position="506"/>
    </location>
</feature>
<evidence type="ECO:0000259" key="2">
    <source>
        <dbReference type="Pfam" id="PF20469"/>
    </source>
</evidence>
<dbReference type="InterPro" id="IPR034139">
    <property type="entry name" value="TOPRIM_OLD"/>
</dbReference>
<reference evidence="3" key="1">
    <citation type="submission" date="2022-09" db="EMBL/GenBank/DDBJ databases">
        <authorList>
            <person name="Duchaud E."/>
        </authorList>
    </citation>
    <scope>NUCLEOTIDE SEQUENCE</scope>
    <source>
        <strain evidence="3">TRV642</strain>
    </source>
</reference>
<dbReference type="GO" id="GO:0004519">
    <property type="term" value="F:endonuclease activity"/>
    <property type="evidence" value="ECO:0007669"/>
    <property type="project" value="UniProtKB-KW"/>
</dbReference>
<dbReference type="Gene3D" id="3.40.50.300">
    <property type="entry name" value="P-loop containing nucleotide triphosphate hydrolases"/>
    <property type="match status" value="1"/>
</dbReference>
<dbReference type="EMBL" id="OX336425">
    <property type="protein sequence ID" value="CAI2767118.1"/>
    <property type="molecule type" value="Genomic_DNA"/>
</dbReference>
<dbReference type="PANTHER" id="PTHR43581:SF4">
    <property type="entry name" value="ATP_GTP PHOSPHATASE"/>
    <property type="match status" value="1"/>
</dbReference>
<dbReference type="AlphaFoldDB" id="A0A9W4X9X0"/>
<keyword evidence="3" id="KW-0378">Hydrolase</keyword>
<dbReference type="PANTHER" id="PTHR43581">
    <property type="entry name" value="ATP/GTP PHOSPHATASE"/>
    <property type="match status" value="1"/>
</dbReference>
<dbReference type="RefSeq" id="WP_263362988.1">
    <property type="nucleotide sequence ID" value="NZ_OX336425.1"/>
</dbReference>
<accession>A0A9W4X9X0</accession>
<dbReference type="SUPFAM" id="SSF52540">
    <property type="entry name" value="P-loop containing nucleoside triphosphate hydrolases"/>
    <property type="match status" value="1"/>
</dbReference>
<evidence type="ECO:0000259" key="1">
    <source>
        <dbReference type="Pfam" id="PF13175"/>
    </source>
</evidence>
<organism evidence="3 4">
    <name type="scientific">Flavobacterium collinsii</name>
    <dbReference type="NCBI Taxonomy" id="1114861"/>
    <lineage>
        <taxon>Bacteria</taxon>
        <taxon>Pseudomonadati</taxon>
        <taxon>Bacteroidota</taxon>
        <taxon>Flavobacteriia</taxon>
        <taxon>Flavobacteriales</taxon>
        <taxon>Flavobacteriaceae</taxon>
        <taxon>Flavobacterium</taxon>
    </lineage>
</organism>
<keyword evidence="3" id="KW-0540">Nuclease</keyword>
<sequence length="635" mass="72599">MYISKLVIKNYRTFDDFTIELKPLTLIVGENNIGKSNLLDSIGLIFGQDVSYTKRRILEVSDFNYKEILRFKSQVLDFTIPIEDIILPEIFIEATLTGWDEDQESVIGEWYSNASFSEATLTYRFAPGPRFKRQEELQNQRNFIQKFINEHTQEVYDNLLPSAKLDLINFPISKYFYTIYGGSSSSTSANMYHLNQMKFELLDALRDACTELVASHNSRLLFRILNSKEEEKYQDLKGQLVGLQQAINDNETLQEIKAGISLQLDKISLTNDDTSNIVDLIFSLPDVSDLLKKISLIYGDNPIRIERNGTGRNNLLFISLVLSYVEDVTRGHSSYFRVVGLEEPESHLHPNLQDHLAHNIESLIKIEGKKEFRKDIQLLITSHSTHITTKIDFENTVVLYRDGDKIASHYVLDGFSDNALGRKQIKYLNKYLDAVNSNIFYSRKIILVEGISEKLLIPVFFERIMNHSTEKSSCCVVNVNGLAFSYFLEIIKNGFFQKCLVLTDRDSDTKAKDRADNLAEKYKGVSQIKVGITVDTTFEKDIINQNLVGPGRDLLLKVLQEVRPNSGKAYAEALQKKAIDTESFFALIEGYKSEFAYSLMLNLSDSESTTDGFVIPEYIIEGINFFQNEKHQVKT</sequence>
<dbReference type="InterPro" id="IPR027417">
    <property type="entry name" value="P-loop_NTPase"/>
</dbReference>
<feature type="domain" description="Endonuclease GajA/Old nuclease/RecF-like AAA" evidence="1">
    <location>
        <begin position="1"/>
        <end position="387"/>
    </location>
</feature>
<gene>
    <name evidence="3" type="ORF">TRV642_2231</name>
</gene>
<keyword evidence="3" id="KW-0255">Endonuclease</keyword>